<organism evidence="9 10">
    <name type="scientific">Pholiota conissans</name>
    <dbReference type="NCBI Taxonomy" id="109636"/>
    <lineage>
        <taxon>Eukaryota</taxon>
        <taxon>Fungi</taxon>
        <taxon>Dikarya</taxon>
        <taxon>Basidiomycota</taxon>
        <taxon>Agaricomycotina</taxon>
        <taxon>Agaricomycetes</taxon>
        <taxon>Agaricomycetidae</taxon>
        <taxon>Agaricales</taxon>
        <taxon>Agaricineae</taxon>
        <taxon>Strophariaceae</taxon>
        <taxon>Pholiota</taxon>
    </lineage>
</organism>
<feature type="domain" description="Origin recognition complex subunit 3 N-terminal" evidence="7">
    <location>
        <begin position="31"/>
        <end position="329"/>
    </location>
</feature>
<dbReference type="GO" id="GO:0006270">
    <property type="term" value="P:DNA replication initiation"/>
    <property type="evidence" value="ECO:0007669"/>
    <property type="project" value="TreeGrafter"/>
</dbReference>
<keyword evidence="5" id="KW-0539">Nucleus</keyword>
<dbReference type="Pfam" id="PF07034">
    <property type="entry name" value="ORC3_N"/>
    <property type="match status" value="1"/>
</dbReference>
<dbReference type="Proteomes" id="UP000807469">
    <property type="component" value="Unassembled WGS sequence"/>
</dbReference>
<feature type="domain" description="Origin recognition complex subunit 3 winged helix C-terminal" evidence="8">
    <location>
        <begin position="552"/>
        <end position="704"/>
    </location>
</feature>
<proteinExistence type="inferred from homology"/>
<evidence type="ECO:0000259" key="8">
    <source>
        <dbReference type="Pfam" id="PF18137"/>
    </source>
</evidence>
<accession>A0A9P5ZCR0</accession>
<evidence type="ECO:0000313" key="9">
    <source>
        <dbReference type="EMBL" id="KAF9485673.1"/>
    </source>
</evidence>
<name>A0A9P5ZCR0_9AGAR</name>
<evidence type="ECO:0000256" key="5">
    <source>
        <dbReference type="ARBA" id="ARBA00023242"/>
    </source>
</evidence>
<dbReference type="GO" id="GO:0005656">
    <property type="term" value="C:nuclear pre-replicative complex"/>
    <property type="evidence" value="ECO:0007669"/>
    <property type="project" value="TreeGrafter"/>
</dbReference>
<dbReference type="GO" id="GO:0005664">
    <property type="term" value="C:nuclear origin of replication recognition complex"/>
    <property type="evidence" value="ECO:0007669"/>
    <property type="project" value="InterPro"/>
</dbReference>
<evidence type="ECO:0000256" key="4">
    <source>
        <dbReference type="ARBA" id="ARBA00023125"/>
    </source>
</evidence>
<comment type="caution">
    <text evidence="9">The sequence shown here is derived from an EMBL/GenBank/DDBJ whole genome shotgun (WGS) entry which is preliminary data.</text>
</comment>
<protein>
    <recommendedName>
        <fullName evidence="11">Origin recognition complex subunit 3</fullName>
    </recommendedName>
</protein>
<evidence type="ECO:0000256" key="6">
    <source>
        <dbReference type="SAM" id="MobiDB-lite"/>
    </source>
</evidence>
<evidence type="ECO:0000256" key="1">
    <source>
        <dbReference type="ARBA" id="ARBA00004123"/>
    </source>
</evidence>
<sequence length="710" mass="81662">MDFQNLDDISKTTYCIPYIPQGAQPDLTPKSFYEDRDLEDGRELRFEAYRVAWSKCLRRMQEIVHELQDASVKDVVKETRESYTNVLPGLPYPELPVITLTNLSLGATLLDKVSTNLEQDEHDTEEESFRCTTIHLYPGDVPTLAAGMRAIISGFVDKERMAEMVERKPTSSLANYDIKYLVAWYKSWAHEQGYSNLVIVLHDFEQFDTEVMQDIFYICSGQTSVLPLVFFLSMTSPLSNYLNITYPRATLSLLRVRNFSAPSGPQILQEILLKTFFDTNFQPDIMIGPAVLEYLQDYFTRFHPSVDAIFTVVHLVHLRHFSSEPLTVLVNDTPANQALSNTKASAFVDFLQKRIRISHRNNEDTNMGDDSISSTIEATNAIRKDFRRRMIDMKIGFQLIVLFQSFLEEQGYKGLDWSQSPEKREGLGRAMLLLLDDSLKKYVKQIGVFARKLKREELMIVLNRIYQFLHSLPIDISAAEQPAKLHNTSMRMEIKQSPDSEDVFDAASENFSGWIVGYISEKIKSLETCALWDIWYTGRSLFPAELINPSIRASLLAGLLRPHEFADDINENLAQRPDAESRTIRDLPDTSILFKRYLDSSKLINVYDWYESFKSVLDDQRQERLREVTASRNQSPRKKAKGKGKGKAKALSQPAAEMDLALEDDEKWDIRVQARFIRALHELDYLGFIKHSGRKKDHLMRTVFDIDNAE</sequence>
<keyword evidence="4" id="KW-0238">DNA-binding</keyword>
<evidence type="ECO:0008006" key="11">
    <source>
        <dbReference type="Google" id="ProtNLM"/>
    </source>
</evidence>
<evidence type="ECO:0000313" key="10">
    <source>
        <dbReference type="Proteomes" id="UP000807469"/>
    </source>
</evidence>
<dbReference type="CDD" id="cd20704">
    <property type="entry name" value="Orc3"/>
    <property type="match status" value="1"/>
</dbReference>
<comment type="similarity">
    <text evidence="2">Belongs to the ORC3 family.</text>
</comment>
<evidence type="ECO:0000259" key="7">
    <source>
        <dbReference type="Pfam" id="PF07034"/>
    </source>
</evidence>
<dbReference type="Pfam" id="PF18137">
    <property type="entry name" value="WHD_ORC"/>
    <property type="match status" value="1"/>
</dbReference>
<evidence type="ECO:0000256" key="3">
    <source>
        <dbReference type="ARBA" id="ARBA00022705"/>
    </source>
</evidence>
<dbReference type="PANTHER" id="PTHR12748">
    <property type="entry name" value="ORIGIN RECOGNITION COMPLEX SUBUNIT 3"/>
    <property type="match status" value="1"/>
</dbReference>
<dbReference type="GO" id="GO:0031261">
    <property type="term" value="C:DNA replication preinitiation complex"/>
    <property type="evidence" value="ECO:0007669"/>
    <property type="project" value="TreeGrafter"/>
</dbReference>
<gene>
    <name evidence="9" type="ORF">BDN70DRAFT_847582</name>
</gene>
<reference evidence="9" key="1">
    <citation type="submission" date="2020-11" db="EMBL/GenBank/DDBJ databases">
        <authorList>
            <consortium name="DOE Joint Genome Institute"/>
            <person name="Ahrendt S."/>
            <person name="Riley R."/>
            <person name="Andreopoulos W."/>
            <person name="Labutti K."/>
            <person name="Pangilinan J."/>
            <person name="Ruiz-Duenas F.J."/>
            <person name="Barrasa J.M."/>
            <person name="Sanchez-Garcia M."/>
            <person name="Camarero S."/>
            <person name="Miyauchi S."/>
            <person name="Serrano A."/>
            <person name="Linde D."/>
            <person name="Babiker R."/>
            <person name="Drula E."/>
            <person name="Ayuso-Fernandez I."/>
            <person name="Pacheco R."/>
            <person name="Padilla G."/>
            <person name="Ferreira P."/>
            <person name="Barriuso J."/>
            <person name="Kellner H."/>
            <person name="Castanera R."/>
            <person name="Alfaro M."/>
            <person name="Ramirez L."/>
            <person name="Pisabarro A.G."/>
            <person name="Kuo A."/>
            <person name="Tritt A."/>
            <person name="Lipzen A."/>
            <person name="He G."/>
            <person name="Yan M."/>
            <person name="Ng V."/>
            <person name="Cullen D."/>
            <person name="Martin F."/>
            <person name="Rosso M.-N."/>
            <person name="Henrissat B."/>
            <person name="Hibbett D."/>
            <person name="Martinez A.T."/>
            <person name="Grigoriev I.V."/>
        </authorList>
    </citation>
    <scope>NUCLEOTIDE SEQUENCE</scope>
    <source>
        <strain evidence="9">CIRM-BRFM 674</strain>
    </source>
</reference>
<dbReference type="InterPro" id="IPR040855">
    <property type="entry name" value="ORC_WH_C"/>
</dbReference>
<keyword evidence="10" id="KW-1185">Reference proteome</keyword>
<keyword evidence="3" id="KW-0235">DNA replication</keyword>
<evidence type="ECO:0000256" key="2">
    <source>
        <dbReference type="ARBA" id="ARBA00010977"/>
    </source>
</evidence>
<dbReference type="InterPro" id="IPR045667">
    <property type="entry name" value="ORC3_N"/>
</dbReference>
<feature type="region of interest" description="Disordered" evidence="6">
    <location>
        <begin position="627"/>
        <end position="652"/>
    </location>
</feature>
<dbReference type="InterPro" id="IPR020795">
    <property type="entry name" value="ORC3"/>
</dbReference>
<dbReference type="PANTHER" id="PTHR12748:SF0">
    <property type="entry name" value="ORIGIN RECOGNITION COMPLEX SUBUNIT 3"/>
    <property type="match status" value="1"/>
</dbReference>
<feature type="compositionally biased region" description="Basic residues" evidence="6">
    <location>
        <begin position="635"/>
        <end position="648"/>
    </location>
</feature>
<dbReference type="OrthoDB" id="10265211at2759"/>
<dbReference type="EMBL" id="MU155134">
    <property type="protein sequence ID" value="KAF9485673.1"/>
    <property type="molecule type" value="Genomic_DNA"/>
</dbReference>
<dbReference type="GO" id="GO:0003688">
    <property type="term" value="F:DNA replication origin binding"/>
    <property type="evidence" value="ECO:0007669"/>
    <property type="project" value="TreeGrafter"/>
</dbReference>
<comment type="subcellular location">
    <subcellularLocation>
        <location evidence="1">Nucleus</location>
    </subcellularLocation>
</comment>
<dbReference type="AlphaFoldDB" id="A0A9P5ZCR0"/>